<evidence type="ECO:0000259" key="4">
    <source>
        <dbReference type="Pfam" id="PF08450"/>
    </source>
</evidence>
<dbReference type="Gene3D" id="2.120.10.30">
    <property type="entry name" value="TolB, C-terminal domain"/>
    <property type="match status" value="1"/>
</dbReference>
<dbReference type="InterPro" id="IPR011042">
    <property type="entry name" value="6-blade_b-propeller_TolB-like"/>
</dbReference>
<keyword evidence="6" id="KW-1185">Reference proteome</keyword>
<reference evidence="5 6" key="1">
    <citation type="submission" date="2018-09" db="EMBL/GenBank/DDBJ databases">
        <title>Cohnella cavernae sp. nov., isolated from a karst cave.</title>
        <authorList>
            <person name="Zhu H."/>
        </authorList>
    </citation>
    <scope>NUCLEOTIDE SEQUENCE [LARGE SCALE GENOMIC DNA]</scope>
    <source>
        <strain evidence="5 6">K2E09-144</strain>
    </source>
</reference>
<feature type="binding site" evidence="3">
    <location>
        <position position="21"/>
    </location>
    <ligand>
        <name>a divalent metal cation</name>
        <dbReference type="ChEBI" id="CHEBI:60240"/>
    </ligand>
</feature>
<feature type="binding site" evidence="3">
    <location>
        <position position="203"/>
    </location>
    <ligand>
        <name>a divalent metal cation</name>
        <dbReference type="ChEBI" id="CHEBI:60240"/>
    </ligand>
</feature>
<feature type="binding site" evidence="3">
    <location>
        <position position="104"/>
    </location>
    <ligand>
        <name>substrate</name>
    </ligand>
</feature>
<feature type="domain" description="SMP-30/Gluconolactonase/LRE-like region" evidence="4">
    <location>
        <begin position="19"/>
        <end position="263"/>
    </location>
</feature>
<evidence type="ECO:0000256" key="3">
    <source>
        <dbReference type="PIRSR" id="PIRSR605511-2"/>
    </source>
</evidence>
<dbReference type="EMBL" id="QXJM01000016">
    <property type="protein sequence ID" value="RIE05092.1"/>
    <property type="molecule type" value="Genomic_DNA"/>
</dbReference>
<keyword evidence="3" id="KW-0479">Metal-binding</keyword>
<dbReference type="PRINTS" id="PR01790">
    <property type="entry name" value="SMP30FAMILY"/>
</dbReference>
<comment type="cofactor">
    <cofactor evidence="3">
        <name>Zn(2+)</name>
        <dbReference type="ChEBI" id="CHEBI:29105"/>
    </cofactor>
    <text evidence="3">Binds 1 divalent metal cation per subunit.</text>
</comment>
<feature type="binding site" evidence="3">
    <location>
        <position position="152"/>
    </location>
    <ligand>
        <name>a divalent metal cation</name>
        <dbReference type="ChEBI" id="CHEBI:60240"/>
    </ligand>
</feature>
<feature type="binding site" evidence="3">
    <location>
        <position position="106"/>
    </location>
    <ligand>
        <name>substrate</name>
    </ligand>
</feature>
<dbReference type="SUPFAM" id="SSF63829">
    <property type="entry name" value="Calcium-dependent phosphotriesterase"/>
    <property type="match status" value="1"/>
</dbReference>
<dbReference type="OrthoDB" id="2633250at2"/>
<keyword evidence="3" id="KW-0862">Zinc</keyword>
<dbReference type="InterPro" id="IPR005511">
    <property type="entry name" value="SMP-30"/>
</dbReference>
<dbReference type="AlphaFoldDB" id="A0A398CRD1"/>
<dbReference type="GO" id="GO:0019853">
    <property type="term" value="P:L-ascorbic acid biosynthetic process"/>
    <property type="evidence" value="ECO:0007669"/>
    <property type="project" value="TreeGrafter"/>
</dbReference>
<evidence type="ECO:0000256" key="2">
    <source>
        <dbReference type="PIRSR" id="PIRSR605511-1"/>
    </source>
</evidence>
<name>A0A398CRD1_9BACL</name>
<comment type="similarity">
    <text evidence="1">Belongs to the SMP-30/CGR1 family.</text>
</comment>
<accession>A0A398CRD1</accession>
<dbReference type="GO" id="GO:0005509">
    <property type="term" value="F:calcium ion binding"/>
    <property type="evidence" value="ECO:0007669"/>
    <property type="project" value="TreeGrafter"/>
</dbReference>
<evidence type="ECO:0000256" key="1">
    <source>
        <dbReference type="ARBA" id="ARBA00008853"/>
    </source>
</evidence>
<proteinExistence type="inferred from homology"/>
<sequence>MKNADEWEPVALALPPSSLGEGPCWDEGTGTLLWIDITSAKVCRLDPGSGKVESYPAPEWISTIVPCAGGGWIAAAYHSLYRWEPGSSVFEECLRLDGLPAHVRFNDGKAGPDGRLWFGTMDMNGSLPLGSLYRIDRDLSVFEALRGVTCSNGLDWSLDGREMYYIDSAVREVRAYAFDDKQGELGERRTAIRLEEGTNGVPDGMTLDSEGMLWIAQWGGSRVARWNPAGGSLLTEVRLPVLQPSSCAFGGERLQTLYITSASDGLQAAELNAYPRSGALFAVDTSAAGLSGRRPYSFDMAY</sequence>
<dbReference type="Proteomes" id="UP000266340">
    <property type="component" value="Unassembled WGS sequence"/>
</dbReference>
<dbReference type="PANTHER" id="PTHR10907">
    <property type="entry name" value="REGUCALCIN"/>
    <property type="match status" value="1"/>
</dbReference>
<dbReference type="Pfam" id="PF08450">
    <property type="entry name" value="SGL"/>
    <property type="match status" value="1"/>
</dbReference>
<feature type="active site" description="Proton donor/acceptor" evidence="2">
    <location>
        <position position="203"/>
    </location>
</feature>
<comment type="caution">
    <text evidence="5">The sequence shown here is derived from an EMBL/GenBank/DDBJ whole genome shotgun (WGS) entry which is preliminary data.</text>
</comment>
<organism evidence="5 6">
    <name type="scientific">Cohnella faecalis</name>
    <dbReference type="NCBI Taxonomy" id="2315694"/>
    <lineage>
        <taxon>Bacteria</taxon>
        <taxon>Bacillati</taxon>
        <taxon>Bacillota</taxon>
        <taxon>Bacilli</taxon>
        <taxon>Bacillales</taxon>
        <taxon>Paenibacillaceae</taxon>
        <taxon>Cohnella</taxon>
    </lineage>
</organism>
<evidence type="ECO:0000313" key="6">
    <source>
        <dbReference type="Proteomes" id="UP000266340"/>
    </source>
</evidence>
<evidence type="ECO:0000313" key="5">
    <source>
        <dbReference type="EMBL" id="RIE05092.1"/>
    </source>
</evidence>
<dbReference type="RefSeq" id="WP_119147691.1">
    <property type="nucleotide sequence ID" value="NZ_JBHSOV010000021.1"/>
</dbReference>
<dbReference type="PANTHER" id="PTHR10907:SF47">
    <property type="entry name" value="REGUCALCIN"/>
    <property type="match status" value="1"/>
</dbReference>
<dbReference type="InterPro" id="IPR013658">
    <property type="entry name" value="SGL"/>
</dbReference>
<dbReference type="GO" id="GO:0004341">
    <property type="term" value="F:gluconolactonase activity"/>
    <property type="evidence" value="ECO:0007669"/>
    <property type="project" value="TreeGrafter"/>
</dbReference>
<protein>
    <submittedName>
        <fullName evidence="5">SMP-30/gluconolactonase/LRE family protein</fullName>
    </submittedName>
</protein>
<gene>
    <name evidence="5" type="ORF">D3H35_02880</name>
</gene>